<dbReference type="Gene3D" id="3.40.50.1820">
    <property type="entry name" value="alpha/beta hydrolase"/>
    <property type="match status" value="1"/>
</dbReference>
<dbReference type="EMBL" id="JAESVG020000001">
    <property type="protein sequence ID" value="KAG8632040.1"/>
    <property type="molecule type" value="Genomic_DNA"/>
</dbReference>
<accession>A0A8K0PH38</accession>
<dbReference type="PANTHER" id="PTHR43194:SF2">
    <property type="entry name" value="PEROXISOMAL MEMBRANE PROTEIN LPX1"/>
    <property type="match status" value="1"/>
</dbReference>
<evidence type="ECO:0000313" key="2">
    <source>
        <dbReference type="EMBL" id="KAG8632040.1"/>
    </source>
</evidence>
<reference evidence="2" key="1">
    <citation type="submission" date="2021-07" db="EMBL/GenBank/DDBJ databases">
        <title>Elsinoe batatas strain:CRI-CJ2 Genome sequencing and assembly.</title>
        <authorList>
            <person name="Huang L."/>
        </authorList>
    </citation>
    <scope>NUCLEOTIDE SEQUENCE</scope>
    <source>
        <strain evidence="2">CRI-CJ2</strain>
    </source>
</reference>
<protein>
    <recommendedName>
        <fullName evidence="1">Serine aminopeptidase S33 domain-containing protein</fullName>
    </recommendedName>
</protein>
<name>A0A8K0PH38_9PEZI</name>
<dbReference type="SUPFAM" id="SSF53474">
    <property type="entry name" value="alpha/beta-Hydrolases"/>
    <property type="match status" value="1"/>
</dbReference>
<keyword evidence="3" id="KW-1185">Reference proteome</keyword>
<evidence type="ECO:0000313" key="3">
    <source>
        <dbReference type="Proteomes" id="UP000809789"/>
    </source>
</evidence>
<dbReference type="PANTHER" id="PTHR43194">
    <property type="entry name" value="HYDROLASE ALPHA/BETA FOLD FAMILY"/>
    <property type="match status" value="1"/>
</dbReference>
<dbReference type="AlphaFoldDB" id="A0A8K0PH38"/>
<sequence>MDRLADLLTSDPLRRTLPIGLTLFALYHLLRPTHPNWTVPNILPSPLSHVSSLPPPSLATLPYPPTSLPGARTLSTPYGSIRIYEFGPGDGPRILLIHGISTPCISLAGVAKELAANGYRVMLFDLFGRGYSDTPDPRTNPQNMQLWTTQILLALTSSEVNWTGERKFSIVGYSLGGGIAAGFAAWFPQMVEGLVLVAPSGLLRAGRIARSSRVLYSGLVPRGLVHWLVGRRLGGGAAPTEKGAKEGNPEATPAEAVVAEVPSGEGGEHPALMPDSQAPLFEDRPGISVADAVRWQLEKHEGFLPAFVSSIQHAPISEQHESWRKIARQKDSLKGGKVLMALGTEDGVIVRDEVEEDARECLGADGLEVRTVEAGHDLPIVKAKEVVAHIIDFWGS</sequence>
<dbReference type="InterPro" id="IPR000073">
    <property type="entry name" value="AB_hydrolase_1"/>
</dbReference>
<proteinExistence type="predicted"/>
<dbReference type="InterPro" id="IPR029058">
    <property type="entry name" value="AB_hydrolase_fold"/>
</dbReference>
<dbReference type="Pfam" id="PF12146">
    <property type="entry name" value="Hydrolase_4"/>
    <property type="match status" value="1"/>
</dbReference>
<dbReference type="Proteomes" id="UP000809789">
    <property type="component" value="Unassembled WGS sequence"/>
</dbReference>
<dbReference type="PRINTS" id="PR00111">
    <property type="entry name" value="ABHYDROLASE"/>
</dbReference>
<dbReference type="InterPro" id="IPR050228">
    <property type="entry name" value="Carboxylesterase_BioH"/>
</dbReference>
<organism evidence="2 3">
    <name type="scientific">Elsinoe batatas</name>
    <dbReference type="NCBI Taxonomy" id="2601811"/>
    <lineage>
        <taxon>Eukaryota</taxon>
        <taxon>Fungi</taxon>
        <taxon>Dikarya</taxon>
        <taxon>Ascomycota</taxon>
        <taxon>Pezizomycotina</taxon>
        <taxon>Dothideomycetes</taxon>
        <taxon>Dothideomycetidae</taxon>
        <taxon>Myriangiales</taxon>
        <taxon>Elsinoaceae</taxon>
        <taxon>Elsinoe</taxon>
    </lineage>
</organism>
<dbReference type="InterPro" id="IPR022742">
    <property type="entry name" value="Hydrolase_4"/>
</dbReference>
<evidence type="ECO:0000259" key="1">
    <source>
        <dbReference type="Pfam" id="PF12146"/>
    </source>
</evidence>
<dbReference type="OrthoDB" id="408373at2759"/>
<gene>
    <name evidence="2" type="ORF">KVT40_001180</name>
</gene>
<feature type="domain" description="Serine aminopeptidase S33" evidence="1">
    <location>
        <begin position="94"/>
        <end position="222"/>
    </location>
</feature>
<comment type="caution">
    <text evidence="2">The sequence shown here is derived from an EMBL/GenBank/DDBJ whole genome shotgun (WGS) entry which is preliminary data.</text>
</comment>